<dbReference type="InterPro" id="IPR050515">
    <property type="entry name" value="Beta-lactam/transpept"/>
</dbReference>
<keyword evidence="4 8" id="KW-0732">Signal</keyword>
<dbReference type="InterPro" id="IPR001460">
    <property type="entry name" value="PCN-bd_Tpept"/>
</dbReference>
<evidence type="ECO:0000256" key="1">
    <source>
        <dbReference type="ARBA" id="ARBA00001526"/>
    </source>
</evidence>
<dbReference type="PANTHER" id="PTHR30627">
    <property type="entry name" value="PEPTIDOGLYCAN D,D-TRANSPEPTIDASE"/>
    <property type="match status" value="1"/>
</dbReference>
<dbReference type="PROSITE" id="PS00337">
    <property type="entry name" value="BETA_LACTAMASE_D"/>
    <property type="match status" value="1"/>
</dbReference>
<gene>
    <name evidence="10" type="ORF">QTN47_01290</name>
</gene>
<keyword evidence="11" id="KW-1185">Reference proteome</keyword>
<dbReference type="Gene3D" id="3.40.710.10">
    <property type="entry name" value="DD-peptidase/beta-lactamase superfamily"/>
    <property type="match status" value="1"/>
</dbReference>
<proteinExistence type="inferred from homology"/>
<comment type="caution">
    <text evidence="10">The sequence shown here is derived from an EMBL/GenBank/DDBJ whole genome shotgun (WGS) entry which is preliminary data.</text>
</comment>
<dbReference type="Proteomes" id="UP001560573">
    <property type="component" value="Unassembled WGS sequence"/>
</dbReference>
<name>A0ABV3Z8C1_9BACT</name>
<evidence type="ECO:0000256" key="5">
    <source>
        <dbReference type="ARBA" id="ARBA00022801"/>
    </source>
</evidence>
<evidence type="ECO:0000256" key="4">
    <source>
        <dbReference type="ARBA" id="ARBA00022729"/>
    </source>
</evidence>
<protein>
    <recommendedName>
        <fullName evidence="3 7">Beta-lactamase</fullName>
        <ecNumber evidence="3 7">3.5.2.6</ecNumber>
    </recommendedName>
</protein>
<feature type="domain" description="Penicillin-binding protein transpeptidase" evidence="9">
    <location>
        <begin position="43"/>
        <end position="265"/>
    </location>
</feature>
<evidence type="ECO:0000313" key="11">
    <source>
        <dbReference type="Proteomes" id="UP001560573"/>
    </source>
</evidence>
<dbReference type="SUPFAM" id="SSF56601">
    <property type="entry name" value="beta-lactamase/transpeptidase-like"/>
    <property type="match status" value="1"/>
</dbReference>
<dbReference type="EMBL" id="JAULBC010000001">
    <property type="protein sequence ID" value="MEX6686106.1"/>
    <property type="molecule type" value="Genomic_DNA"/>
</dbReference>
<dbReference type="PANTHER" id="PTHR30627:SF6">
    <property type="entry name" value="BETA-LACTAMASE YBXI-RELATED"/>
    <property type="match status" value="1"/>
</dbReference>
<accession>A0ABV3Z8C1</accession>
<evidence type="ECO:0000313" key="10">
    <source>
        <dbReference type="EMBL" id="MEX6686106.1"/>
    </source>
</evidence>
<sequence length="275" mass="31583">MKKLYNVSLALVAFVMVFASCNQNNVTVDNSIQKYFDENKVTGTFGMFDNGQGQFTIYNLSRFKDSTYLPASTFKIVNSLVGLETGRISNENMVIKWDSVVRDVAAWNKDLTMKEAFKVSAVPYYQEVARRIGKDTMQHWLDTLGYGAKHGKAVIKTIDTFWLDNSVKVTADEQLGLVKKLYFDQLPFRKQTTQEIVKRVMLQEDNANYKLSYKTGWGYRENGNALGWIIGWIEENKHPYFFVLNVEGPKDTNPEVRINILKAVLKQYGFMEGKK</sequence>
<organism evidence="10 11">
    <name type="scientific">Danxiaibacter flavus</name>
    <dbReference type="NCBI Taxonomy" id="3049108"/>
    <lineage>
        <taxon>Bacteria</taxon>
        <taxon>Pseudomonadati</taxon>
        <taxon>Bacteroidota</taxon>
        <taxon>Chitinophagia</taxon>
        <taxon>Chitinophagales</taxon>
        <taxon>Chitinophagaceae</taxon>
        <taxon>Danxiaibacter</taxon>
    </lineage>
</organism>
<dbReference type="InterPro" id="IPR002137">
    <property type="entry name" value="Beta-lactam_class-D_AS"/>
</dbReference>
<evidence type="ECO:0000259" key="9">
    <source>
        <dbReference type="Pfam" id="PF00905"/>
    </source>
</evidence>
<feature type="signal peptide" evidence="8">
    <location>
        <begin position="1"/>
        <end position="19"/>
    </location>
</feature>
<evidence type="ECO:0000256" key="3">
    <source>
        <dbReference type="ARBA" id="ARBA00012865"/>
    </source>
</evidence>
<dbReference type="EC" id="3.5.2.6" evidence="3 7"/>
<evidence type="ECO:0000256" key="7">
    <source>
        <dbReference type="RuleBase" id="RU361140"/>
    </source>
</evidence>
<comment type="catalytic activity">
    <reaction evidence="1 7">
        <text>a beta-lactam + H2O = a substituted beta-amino acid</text>
        <dbReference type="Rhea" id="RHEA:20401"/>
        <dbReference type="ChEBI" id="CHEBI:15377"/>
        <dbReference type="ChEBI" id="CHEBI:35627"/>
        <dbReference type="ChEBI" id="CHEBI:140347"/>
        <dbReference type="EC" id="3.5.2.6"/>
    </reaction>
</comment>
<feature type="chain" id="PRO_5046436601" description="Beta-lactamase" evidence="8">
    <location>
        <begin position="20"/>
        <end position="275"/>
    </location>
</feature>
<dbReference type="RefSeq" id="WP_369327495.1">
    <property type="nucleotide sequence ID" value="NZ_JAULBC010000001.1"/>
</dbReference>
<evidence type="ECO:0000256" key="6">
    <source>
        <dbReference type="ARBA" id="ARBA00023251"/>
    </source>
</evidence>
<keyword evidence="6 7" id="KW-0046">Antibiotic resistance</keyword>
<dbReference type="InterPro" id="IPR012338">
    <property type="entry name" value="Beta-lactam/transpept-like"/>
</dbReference>
<evidence type="ECO:0000256" key="8">
    <source>
        <dbReference type="SAM" id="SignalP"/>
    </source>
</evidence>
<comment type="similarity">
    <text evidence="2 7">Belongs to the class-D beta-lactamase family.</text>
</comment>
<keyword evidence="5 7" id="KW-0378">Hydrolase</keyword>
<dbReference type="PROSITE" id="PS51257">
    <property type="entry name" value="PROKAR_LIPOPROTEIN"/>
    <property type="match status" value="1"/>
</dbReference>
<evidence type="ECO:0000256" key="2">
    <source>
        <dbReference type="ARBA" id="ARBA00007898"/>
    </source>
</evidence>
<reference evidence="10 11" key="1">
    <citation type="submission" date="2023-07" db="EMBL/GenBank/DDBJ databases">
        <authorList>
            <person name="Lian W.-H."/>
        </authorList>
    </citation>
    <scope>NUCLEOTIDE SEQUENCE [LARGE SCALE GENOMIC DNA]</scope>
    <source>
        <strain evidence="10 11">SYSU DXS3180</strain>
    </source>
</reference>
<dbReference type="Pfam" id="PF00905">
    <property type="entry name" value="Transpeptidase"/>
    <property type="match status" value="1"/>
</dbReference>